<accession>A0ABU1T7X8</accession>
<comment type="caution">
    <text evidence="9">The sequence shown here is derived from an EMBL/GenBank/DDBJ whole genome shotgun (WGS) entry which is preliminary data.</text>
</comment>
<comment type="function">
    <text evidence="2 8">Catalyzes a trans-dehydration via an enolate intermediate.</text>
</comment>
<keyword evidence="8" id="KW-0057">Aromatic amino acid biosynthesis</keyword>
<sequence>MNIQIINGPNLNLLGIREKSIYGNTNFDTYLDELRKHYANITINYYQSNVEGEIINKLHEIGFSFDGIVMNAGAYTHTSIAIADAIAAINTPVIEVHISNVYKREEFRHSSMLAASCKGVIAGFGMDSYRLAVENLLNG</sequence>
<dbReference type="PANTHER" id="PTHR21272">
    <property type="entry name" value="CATABOLIC 3-DEHYDROQUINASE"/>
    <property type="match status" value="1"/>
</dbReference>
<dbReference type="PANTHER" id="PTHR21272:SF3">
    <property type="entry name" value="CATABOLIC 3-DEHYDROQUINASE"/>
    <property type="match status" value="1"/>
</dbReference>
<feature type="binding site" evidence="8">
    <location>
        <position position="77"/>
    </location>
    <ligand>
        <name>substrate</name>
    </ligand>
</feature>
<comment type="pathway">
    <text evidence="3 8">Metabolic intermediate biosynthesis; chorismate biosynthesis; chorismate from D-erythrose 4-phosphate and phosphoenolpyruvate: step 3/7.</text>
</comment>
<dbReference type="Proteomes" id="UP001247620">
    <property type="component" value="Unassembled WGS sequence"/>
</dbReference>
<feature type="active site" description="Proton acceptor" evidence="8">
    <location>
        <position position="22"/>
    </location>
</feature>
<dbReference type="PROSITE" id="PS01029">
    <property type="entry name" value="DEHYDROQUINASE_II"/>
    <property type="match status" value="1"/>
</dbReference>
<gene>
    <name evidence="8" type="primary">aroQ</name>
    <name evidence="9" type="ORF">J2W55_001336</name>
</gene>
<feature type="active site" description="Proton donor" evidence="8">
    <location>
        <position position="97"/>
    </location>
</feature>
<dbReference type="GO" id="GO:0003855">
    <property type="term" value="F:3-dehydroquinate dehydratase activity"/>
    <property type="evidence" value="ECO:0007669"/>
    <property type="project" value="UniProtKB-EC"/>
</dbReference>
<evidence type="ECO:0000256" key="3">
    <source>
        <dbReference type="ARBA" id="ARBA00004902"/>
    </source>
</evidence>
<evidence type="ECO:0000256" key="2">
    <source>
        <dbReference type="ARBA" id="ARBA00003924"/>
    </source>
</evidence>
<feature type="binding site" evidence="8">
    <location>
        <position position="108"/>
    </location>
    <ligand>
        <name>substrate</name>
    </ligand>
</feature>
<dbReference type="NCBIfam" id="TIGR01088">
    <property type="entry name" value="aroQ"/>
    <property type="match status" value="1"/>
</dbReference>
<reference evidence="9 10" key="1">
    <citation type="submission" date="2023-07" db="EMBL/GenBank/DDBJ databases">
        <title>Sorghum-associated microbial communities from plants grown in Nebraska, USA.</title>
        <authorList>
            <person name="Schachtman D."/>
        </authorList>
    </citation>
    <scope>NUCLEOTIDE SEQUENCE [LARGE SCALE GENOMIC DNA]</scope>
    <source>
        <strain evidence="9 10">3262</strain>
    </source>
</reference>
<keyword evidence="7 8" id="KW-0456">Lyase</keyword>
<dbReference type="InterPro" id="IPR018509">
    <property type="entry name" value="DHquinase_II_CS"/>
</dbReference>
<evidence type="ECO:0000313" key="10">
    <source>
        <dbReference type="Proteomes" id="UP001247620"/>
    </source>
</evidence>
<dbReference type="InterPro" id="IPR036441">
    <property type="entry name" value="DHquinase_II_sf"/>
</dbReference>
<protein>
    <recommendedName>
        <fullName evidence="6 8">3-dehydroquinate dehydratase</fullName>
        <shortName evidence="8">3-dehydroquinase</shortName>
        <ecNumber evidence="6 8">4.2.1.10</ecNumber>
    </recommendedName>
    <alternativeName>
        <fullName evidence="8">Type II DHQase</fullName>
    </alternativeName>
</protein>
<dbReference type="NCBIfam" id="NF003805">
    <property type="entry name" value="PRK05395.1-2"/>
    <property type="match status" value="1"/>
</dbReference>
<feature type="binding site" evidence="8">
    <location>
        <position position="84"/>
    </location>
    <ligand>
        <name>substrate</name>
    </ligand>
</feature>
<dbReference type="Gene3D" id="3.40.50.9100">
    <property type="entry name" value="Dehydroquinase, class II"/>
    <property type="match status" value="1"/>
</dbReference>
<organism evidence="9 10">
    <name type="scientific">Mucilaginibacter pocheonensis</name>
    <dbReference type="NCBI Taxonomy" id="398050"/>
    <lineage>
        <taxon>Bacteria</taxon>
        <taxon>Pseudomonadati</taxon>
        <taxon>Bacteroidota</taxon>
        <taxon>Sphingobacteriia</taxon>
        <taxon>Sphingobacteriales</taxon>
        <taxon>Sphingobacteriaceae</taxon>
        <taxon>Mucilaginibacter</taxon>
    </lineage>
</organism>
<evidence type="ECO:0000256" key="5">
    <source>
        <dbReference type="ARBA" id="ARBA00011193"/>
    </source>
</evidence>
<name>A0ABU1T7X8_9SPHI</name>
<evidence type="ECO:0000256" key="8">
    <source>
        <dbReference type="HAMAP-Rule" id="MF_00169"/>
    </source>
</evidence>
<dbReference type="SUPFAM" id="SSF52304">
    <property type="entry name" value="Type II 3-dehydroquinate dehydratase"/>
    <property type="match status" value="1"/>
</dbReference>
<evidence type="ECO:0000256" key="6">
    <source>
        <dbReference type="ARBA" id="ARBA00012060"/>
    </source>
</evidence>
<dbReference type="NCBIfam" id="NF003807">
    <property type="entry name" value="PRK05395.1-4"/>
    <property type="match status" value="1"/>
</dbReference>
<comment type="similarity">
    <text evidence="4 8">Belongs to the type-II 3-dehydroquinase family.</text>
</comment>
<feature type="site" description="Transition state stabilizer" evidence="8">
    <location>
        <position position="17"/>
    </location>
</feature>
<evidence type="ECO:0000256" key="1">
    <source>
        <dbReference type="ARBA" id="ARBA00001864"/>
    </source>
</evidence>
<dbReference type="CDD" id="cd00466">
    <property type="entry name" value="DHQase_II"/>
    <property type="match status" value="1"/>
</dbReference>
<keyword evidence="10" id="KW-1185">Reference proteome</keyword>
<dbReference type="EMBL" id="JAVDUU010000001">
    <property type="protein sequence ID" value="MDR6941508.1"/>
    <property type="molecule type" value="Genomic_DNA"/>
</dbReference>
<evidence type="ECO:0000256" key="4">
    <source>
        <dbReference type="ARBA" id="ARBA00011037"/>
    </source>
</evidence>
<proteinExistence type="inferred from homology"/>
<dbReference type="InterPro" id="IPR001874">
    <property type="entry name" value="DHquinase_II"/>
</dbReference>
<dbReference type="Pfam" id="PF01220">
    <property type="entry name" value="DHquinase_II"/>
    <property type="match status" value="1"/>
</dbReference>
<dbReference type="EC" id="4.2.1.10" evidence="6 8"/>
<keyword evidence="8" id="KW-0028">Amino-acid biosynthesis</keyword>
<dbReference type="PIRSF" id="PIRSF001399">
    <property type="entry name" value="DHquinase_II"/>
    <property type="match status" value="1"/>
</dbReference>
<dbReference type="HAMAP" id="MF_00169">
    <property type="entry name" value="AroQ"/>
    <property type="match status" value="1"/>
</dbReference>
<dbReference type="NCBIfam" id="NF003806">
    <property type="entry name" value="PRK05395.1-3"/>
    <property type="match status" value="1"/>
</dbReference>
<comment type="subunit">
    <text evidence="5 8">Homododecamer.</text>
</comment>
<evidence type="ECO:0000256" key="7">
    <source>
        <dbReference type="ARBA" id="ARBA00023239"/>
    </source>
</evidence>
<feature type="binding site" evidence="8">
    <location>
        <begin position="98"/>
        <end position="99"/>
    </location>
    <ligand>
        <name>substrate</name>
    </ligand>
</feature>
<comment type="catalytic activity">
    <reaction evidence="1 8">
        <text>3-dehydroquinate = 3-dehydroshikimate + H2O</text>
        <dbReference type="Rhea" id="RHEA:21096"/>
        <dbReference type="ChEBI" id="CHEBI:15377"/>
        <dbReference type="ChEBI" id="CHEBI:16630"/>
        <dbReference type="ChEBI" id="CHEBI:32364"/>
        <dbReference type="EC" id="4.2.1.10"/>
    </reaction>
</comment>
<feature type="binding site" evidence="8">
    <location>
        <position position="71"/>
    </location>
    <ligand>
        <name>substrate</name>
    </ligand>
</feature>
<dbReference type="RefSeq" id="WP_310093327.1">
    <property type="nucleotide sequence ID" value="NZ_JAVDUU010000001.1"/>
</dbReference>
<evidence type="ECO:0000313" key="9">
    <source>
        <dbReference type="EMBL" id="MDR6941508.1"/>
    </source>
</evidence>